<dbReference type="Pfam" id="PF01594">
    <property type="entry name" value="AI-2E_transport"/>
    <property type="match status" value="1"/>
</dbReference>
<evidence type="ECO:0000256" key="2">
    <source>
        <dbReference type="ARBA" id="ARBA00009773"/>
    </source>
</evidence>
<evidence type="ECO:0000256" key="6">
    <source>
        <dbReference type="ARBA" id="ARBA00022989"/>
    </source>
</evidence>
<dbReference type="GO" id="GO:0055085">
    <property type="term" value="P:transmembrane transport"/>
    <property type="evidence" value="ECO:0007669"/>
    <property type="project" value="TreeGrafter"/>
</dbReference>
<feature type="transmembrane region" description="Helical" evidence="8">
    <location>
        <begin position="314"/>
        <end position="337"/>
    </location>
</feature>
<feature type="transmembrane region" description="Helical" evidence="8">
    <location>
        <begin position="247"/>
        <end position="266"/>
    </location>
</feature>
<keyword evidence="5 8" id="KW-0812">Transmembrane</keyword>
<feature type="transmembrane region" description="Helical" evidence="8">
    <location>
        <begin position="219"/>
        <end position="240"/>
    </location>
</feature>
<dbReference type="PANTHER" id="PTHR21716">
    <property type="entry name" value="TRANSMEMBRANE PROTEIN"/>
    <property type="match status" value="1"/>
</dbReference>
<evidence type="ECO:0000256" key="5">
    <source>
        <dbReference type="ARBA" id="ARBA00022692"/>
    </source>
</evidence>
<name>A0A2W0H6B8_9BACI</name>
<protein>
    <submittedName>
        <fullName evidence="9">AI-2E family transporter</fullName>
    </submittedName>
</protein>
<keyword evidence="10" id="KW-1185">Reference proteome</keyword>
<feature type="transmembrane region" description="Helical" evidence="8">
    <location>
        <begin position="158"/>
        <end position="183"/>
    </location>
</feature>
<dbReference type="GO" id="GO:0005886">
    <property type="term" value="C:plasma membrane"/>
    <property type="evidence" value="ECO:0007669"/>
    <property type="project" value="UniProtKB-SubCell"/>
</dbReference>
<dbReference type="Proteomes" id="UP000248066">
    <property type="component" value="Unassembled WGS sequence"/>
</dbReference>
<dbReference type="EMBL" id="PDOF01000001">
    <property type="protein sequence ID" value="PYZ97413.1"/>
    <property type="molecule type" value="Genomic_DNA"/>
</dbReference>
<proteinExistence type="inferred from homology"/>
<feature type="transmembrane region" description="Helical" evidence="8">
    <location>
        <begin position="70"/>
        <end position="91"/>
    </location>
</feature>
<dbReference type="InterPro" id="IPR002549">
    <property type="entry name" value="AI-2E-like"/>
</dbReference>
<feature type="transmembrane region" description="Helical" evidence="8">
    <location>
        <begin position="272"/>
        <end position="293"/>
    </location>
</feature>
<sequence>MPKSKFFRFLYGLTFILLIIYLATKVPFIFTPISVMFSTLFVPFLIAGVLFYLLRPIVGLLHKRKVPKPLSILVIYLMMIGVITGLVFLIGPTLQEQVTNLVANAPALFNDFRAMLIDLQNNEWVDRFQETDNFSIEEITDNFTAYLTQAFDVITRNIAGFIGTITSILIIIIIIPFILFYMLKDGEKLPDTVLKYLPEKQRDEGHRILNDLDGALSNYIQGQIIVSFCVGVLMYIAFLIIGIEYSLILALVAMVTNVIPFIGPWIGTIPAVIVAIIDSPFMVLKVLIAIVIVQQVESNVISPQIMGKKLAVHPLTIILLLLVAGQFAGLIGLLLAVPTYAVSKVVVSHAYRLYMLKRKQDHENDKENTSET</sequence>
<feature type="transmembrane region" description="Helical" evidence="8">
    <location>
        <begin position="6"/>
        <end position="23"/>
    </location>
</feature>
<evidence type="ECO:0000256" key="1">
    <source>
        <dbReference type="ARBA" id="ARBA00004651"/>
    </source>
</evidence>
<gene>
    <name evidence="9" type="ORF">CR205_02085</name>
</gene>
<feature type="transmembrane region" description="Helical" evidence="8">
    <location>
        <begin position="35"/>
        <end position="58"/>
    </location>
</feature>
<dbReference type="OrthoDB" id="9793390at2"/>
<keyword evidence="7 8" id="KW-0472">Membrane</keyword>
<evidence type="ECO:0000256" key="7">
    <source>
        <dbReference type="ARBA" id="ARBA00023136"/>
    </source>
</evidence>
<reference evidence="9 10" key="1">
    <citation type="submission" date="2017-10" db="EMBL/GenBank/DDBJ databases">
        <title>Bacillus sp. nov., a halophilic bacterium isolated from a Yangshapao Lake.</title>
        <authorList>
            <person name="Wang H."/>
        </authorList>
    </citation>
    <scope>NUCLEOTIDE SEQUENCE [LARGE SCALE GENOMIC DNA]</scope>
    <source>
        <strain evidence="9 10">YSP-3</strain>
    </source>
</reference>
<comment type="caution">
    <text evidence="9">The sequence shown here is derived from an EMBL/GenBank/DDBJ whole genome shotgun (WGS) entry which is preliminary data.</text>
</comment>
<keyword evidence="4" id="KW-1003">Cell membrane</keyword>
<evidence type="ECO:0000256" key="4">
    <source>
        <dbReference type="ARBA" id="ARBA00022475"/>
    </source>
</evidence>
<evidence type="ECO:0000313" key="10">
    <source>
        <dbReference type="Proteomes" id="UP000248066"/>
    </source>
</evidence>
<comment type="similarity">
    <text evidence="2">Belongs to the autoinducer-2 exporter (AI-2E) (TC 2.A.86) family.</text>
</comment>
<evidence type="ECO:0000256" key="3">
    <source>
        <dbReference type="ARBA" id="ARBA00022448"/>
    </source>
</evidence>
<dbReference type="AlphaFoldDB" id="A0A2W0H6B8"/>
<organism evidence="9 10">
    <name type="scientific">Alteribacter lacisalsi</name>
    <dbReference type="NCBI Taxonomy" id="2045244"/>
    <lineage>
        <taxon>Bacteria</taxon>
        <taxon>Bacillati</taxon>
        <taxon>Bacillota</taxon>
        <taxon>Bacilli</taxon>
        <taxon>Bacillales</taxon>
        <taxon>Bacillaceae</taxon>
        <taxon>Alteribacter</taxon>
    </lineage>
</organism>
<keyword evidence="6 8" id="KW-1133">Transmembrane helix</keyword>
<comment type="subcellular location">
    <subcellularLocation>
        <location evidence="1">Cell membrane</location>
        <topology evidence="1">Multi-pass membrane protein</topology>
    </subcellularLocation>
</comment>
<keyword evidence="3" id="KW-0813">Transport</keyword>
<dbReference type="PANTHER" id="PTHR21716:SF53">
    <property type="entry name" value="PERMEASE PERM-RELATED"/>
    <property type="match status" value="1"/>
</dbReference>
<evidence type="ECO:0000313" key="9">
    <source>
        <dbReference type="EMBL" id="PYZ97413.1"/>
    </source>
</evidence>
<evidence type="ECO:0000256" key="8">
    <source>
        <dbReference type="SAM" id="Phobius"/>
    </source>
</evidence>
<accession>A0A2W0H6B8</accession>